<dbReference type="InterPro" id="IPR000210">
    <property type="entry name" value="BTB/POZ_dom"/>
</dbReference>
<accession>A0A9P0C2R2</accession>
<sequence>MMHVDEDAELQNVDNADDIRMERQISIQRNHDAQYIDNGSVSTLHRCQTVDAKKLCIYDLNLKIKHISQYDIGGTYTGDEPDLWFYYSTSVCPGYNYLLNLFVCHRKIGNFSVGVSDSNEIKVKNQHADISGWTMLPDSLTWFTYKSTMPNENYHIKTYCFTERDMKYFNDTIVLIPISIIPNSSPSLNSDIIKSIKLQYSLNGILSKQENTDFILESASKNKFSTHRIILAAHSPVLRSLIKDLKTTSLSIDISDSDMNLLLEFLYTGTVNDILKQDCVSLLRIADKFQLTNLFLIAEYATELQINVENAVDVAQLAHRYKLENLWQKVLDFIKKNPKVMQTNGWKNLKDIELTKQLVEHIYAGSTET</sequence>
<evidence type="ECO:0000313" key="3">
    <source>
        <dbReference type="Proteomes" id="UP001153714"/>
    </source>
</evidence>
<dbReference type="OrthoDB" id="2311693at2759"/>
<keyword evidence="3" id="KW-1185">Reference proteome</keyword>
<dbReference type="Pfam" id="PF00651">
    <property type="entry name" value="BTB"/>
    <property type="match status" value="1"/>
</dbReference>
<dbReference type="Gene3D" id="3.30.710.10">
    <property type="entry name" value="Potassium Channel Kv1.1, Chain A"/>
    <property type="match status" value="1"/>
</dbReference>
<reference evidence="2" key="2">
    <citation type="submission" date="2022-10" db="EMBL/GenBank/DDBJ databases">
        <authorList>
            <consortium name="ENA_rothamsted_submissions"/>
            <consortium name="culmorum"/>
            <person name="King R."/>
        </authorList>
    </citation>
    <scope>NUCLEOTIDE SEQUENCE</scope>
</reference>
<dbReference type="Proteomes" id="UP001153714">
    <property type="component" value="Chromosome 10"/>
</dbReference>
<dbReference type="Gene3D" id="1.25.40.420">
    <property type="match status" value="1"/>
</dbReference>
<evidence type="ECO:0000259" key="1">
    <source>
        <dbReference type="PROSITE" id="PS50097"/>
    </source>
</evidence>
<dbReference type="EMBL" id="OU893341">
    <property type="protein sequence ID" value="CAH0747708.1"/>
    <property type="molecule type" value="Genomic_DNA"/>
</dbReference>
<dbReference type="AlphaFoldDB" id="A0A9P0C2R2"/>
<name>A0A9P0C2R2_9NEOP</name>
<dbReference type="InterPro" id="IPR011333">
    <property type="entry name" value="SKP1/BTB/POZ_sf"/>
</dbReference>
<dbReference type="CDD" id="cd14733">
    <property type="entry name" value="BACK"/>
    <property type="match status" value="1"/>
</dbReference>
<dbReference type="SUPFAM" id="SSF54695">
    <property type="entry name" value="POZ domain"/>
    <property type="match status" value="1"/>
</dbReference>
<dbReference type="SMART" id="SM00225">
    <property type="entry name" value="BTB"/>
    <property type="match status" value="1"/>
</dbReference>
<evidence type="ECO:0000313" key="2">
    <source>
        <dbReference type="EMBL" id="CAH0747708.1"/>
    </source>
</evidence>
<gene>
    <name evidence="2" type="ORF">DIATSA_LOCUS1487</name>
</gene>
<protein>
    <recommendedName>
        <fullName evidence="1">BTB domain-containing protein</fullName>
    </recommendedName>
</protein>
<organism evidence="2 3">
    <name type="scientific">Diatraea saccharalis</name>
    <name type="common">sugarcane borer</name>
    <dbReference type="NCBI Taxonomy" id="40085"/>
    <lineage>
        <taxon>Eukaryota</taxon>
        <taxon>Metazoa</taxon>
        <taxon>Ecdysozoa</taxon>
        <taxon>Arthropoda</taxon>
        <taxon>Hexapoda</taxon>
        <taxon>Insecta</taxon>
        <taxon>Pterygota</taxon>
        <taxon>Neoptera</taxon>
        <taxon>Endopterygota</taxon>
        <taxon>Lepidoptera</taxon>
        <taxon>Glossata</taxon>
        <taxon>Ditrysia</taxon>
        <taxon>Pyraloidea</taxon>
        <taxon>Crambidae</taxon>
        <taxon>Crambinae</taxon>
        <taxon>Diatraea</taxon>
    </lineage>
</organism>
<dbReference type="PANTHER" id="PTHR24413">
    <property type="entry name" value="SPECKLE-TYPE POZ PROTEIN"/>
    <property type="match status" value="1"/>
</dbReference>
<reference evidence="2" key="1">
    <citation type="submission" date="2021-12" db="EMBL/GenBank/DDBJ databases">
        <authorList>
            <person name="King R."/>
        </authorList>
    </citation>
    <scope>NUCLEOTIDE SEQUENCE</scope>
</reference>
<proteinExistence type="predicted"/>
<dbReference type="PROSITE" id="PS50097">
    <property type="entry name" value="BTB"/>
    <property type="match status" value="1"/>
</dbReference>
<feature type="domain" description="BTB" evidence="1">
    <location>
        <begin position="212"/>
        <end position="272"/>
    </location>
</feature>